<evidence type="ECO:0000313" key="2">
    <source>
        <dbReference type="Proteomes" id="UP000001631"/>
    </source>
</evidence>
<dbReference type="HOGENOM" id="CLU_2235794_0_0_1"/>
<name>C0NE51_AJECG</name>
<dbReference type="InParanoid" id="C0NE51"/>
<evidence type="ECO:0000313" key="1">
    <source>
        <dbReference type="EMBL" id="EEH10499.1"/>
    </source>
</evidence>
<dbReference type="Proteomes" id="UP000001631">
    <property type="component" value="Unassembled WGS sequence"/>
</dbReference>
<reference evidence="1" key="1">
    <citation type="submission" date="2009-02" db="EMBL/GenBank/DDBJ databases">
        <title>The Genome Sequence of Ajellomyces capsulatus strain G186AR.</title>
        <authorList>
            <consortium name="The Broad Institute Genome Sequencing Platform"/>
            <person name="Champion M."/>
            <person name="Cuomo C."/>
            <person name="Ma L.-J."/>
            <person name="Henn M.R."/>
            <person name="Sil A."/>
            <person name="Goldman B."/>
            <person name="Young S.K."/>
            <person name="Kodira C.D."/>
            <person name="Zeng Q."/>
            <person name="Koehrsen M."/>
            <person name="Alvarado L."/>
            <person name="Berlin A."/>
            <person name="Borenstein D."/>
            <person name="Chen Z."/>
            <person name="Engels R."/>
            <person name="Freedman E."/>
            <person name="Gellesch M."/>
            <person name="Goldberg J."/>
            <person name="Griggs A."/>
            <person name="Gujja S."/>
            <person name="Heiman D."/>
            <person name="Hepburn T."/>
            <person name="Howarth C."/>
            <person name="Jen D."/>
            <person name="Larson L."/>
            <person name="Lewis B."/>
            <person name="Mehta T."/>
            <person name="Park D."/>
            <person name="Pearson M."/>
            <person name="Roberts A."/>
            <person name="Saif S."/>
            <person name="Shea T."/>
            <person name="Shenoy N."/>
            <person name="Sisk P."/>
            <person name="Stolte C."/>
            <person name="Sykes S."/>
            <person name="Walk T."/>
            <person name="White J."/>
            <person name="Yandava C."/>
            <person name="Klein B."/>
            <person name="McEwen J.G."/>
            <person name="Puccia R."/>
            <person name="Goldman G.H."/>
            <person name="Felipe M.S."/>
            <person name="Nino-Vega G."/>
            <person name="San-Blas G."/>
            <person name="Taylor J."/>
            <person name="Mendoza L."/>
            <person name="Galagan J."/>
            <person name="Nusbaum C."/>
            <person name="Birren B."/>
        </authorList>
    </citation>
    <scope>NUCLEOTIDE SEQUENCE</scope>
    <source>
        <strain evidence="1">G186AR</strain>
    </source>
</reference>
<dbReference type="EMBL" id="GG663364">
    <property type="protein sequence ID" value="EEH10499.1"/>
    <property type="molecule type" value="Genomic_DNA"/>
</dbReference>
<keyword evidence="2" id="KW-1185">Reference proteome</keyword>
<dbReference type="AlphaFoldDB" id="C0NE51"/>
<dbReference type="RefSeq" id="XP_045290979.1">
    <property type="nucleotide sequence ID" value="XM_045429193.1"/>
</dbReference>
<sequence length="105" mass="12114">MSLNIRAWKAVMVLHSIPRQVRFQNQRGERRAIRGPGIRRVDVNLFIHLLSKARSPSGDHQSWVTKWLDDAACRTFLPLCCGSIVFVTRHKFDRTSMLCLIKPNS</sequence>
<protein>
    <submittedName>
        <fullName evidence="1">Uncharacterized protein</fullName>
    </submittedName>
</protein>
<organism evidence="1 2">
    <name type="scientific">Ajellomyces capsulatus (strain G186AR / H82 / ATCC MYA-2454 / RMSCC 2432)</name>
    <name type="common">Darling's disease fungus</name>
    <name type="synonym">Histoplasma capsulatum</name>
    <dbReference type="NCBI Taxonomy" id="447093"/>
    <lineage>
        <taxon>Eukaryota</taxon>
        <taxon>Fungi</taxon>
        <taxon>Dikarya</taxon>
        <taxon>Ascomycota</taxon>
        <taxon>Pezizomycotina</taxon>
        <taxon>Eurotiomycetes</taxon>
        <taxon>Eurotiomycetidae</taxon>
        <taxon>Onygenales</taxon>
        <taxon>Ajellomycetaceae</taxon>
        <taxon>Histoplasma</taxon>
    </lineage>
</organism>
<gene>
    <name evidence="1" type="ORF">HCBG_02144</name>
</gene>
<accession>C0NE51</accession>
<dbReference type="GeneID" id="69035160"/>
<proteinExistence type="predicted"/>